<comment type="caution">
    <text evidence="4">The sequence shown here is derived from an EMBL/GenBank/DDBJ whole genome shotgun (WGS) entry which is preliminary data.</text>
</comment>
<feature type="compositionally biased region" description="Low complexity" evidence="1">
    <location>
        <begin position="268"/>
        <end position="281"/>
    </location>
</feature>
<keyword evidence="2" id="KW-0472">Membrane</keyword>
<protein>
    <recommendedName>
        <fullName evidence="6">Osmotin, thaumatin-like protein</fullName>
    </recommendedName>
</protein>
<dbReference type="SUPFAM" id="SSF49870">
    <property type="entry name" value="Osmotin, thaumatin-like protein"/>
    <property type="match status" value="1"/>
</dbReference>
<evidence type="ECO:0000256" key="1">
    <source>
        <dbReference type="SAM" id="MobiDB-lite"/>
    </source>
</evidence>
<sequence length="423" mass="44354">MLYLVATLLSLAAASVAAQRQFEIINNCAETLWPALTNQGPEYLRSYTGLRGWTAPPGHRQTLMLPENWNGRIWPRRKCNFTPYGQGSCVTGNCASGINCKDDEGDFFSLGEFNLNSWGSLDFYDLSFVAGFDVPMSTAPAGCQELACAPDMTKICPDERMKQRDASGNVLGCRSACFAGINAQIPSINCCSGIYESIPACVPERVDYYNVFKPICPNAFWYPRDQRDGHPQVDWACPAGNKPKYTITFCPIGSAKIGSKNVAIVTTGTTTDGSTDTDATTVPSPTDTAVTAGASSVSESAAVSSASASGAASSATPSSTATESNKILGLSKAVFITICVAAGLVVSGVLVCCCCCGPSRSSAAAAAPVAANELGVSDSEEEGEKRFLYALHGGLKTDRLTSLRMKCFLSPAGGSATLADATT</sequence>
<dbReference type="EMBL" id="PUHQ01000010">
    <property type="protein sequence ID" value="KAG0665182.1"/>
    <property type="molecule type" value="Genomic_DNA"/>
</dbReference>
<gene>
    <name evidence="4" type="ORF">C6P46_000279</name>
</gene>
<proteinExistence type="predicted"/>
<feature type="region of interest" description="Disordered" evidence="1">
    <location>
        <begin position="268"/>
        <end position="293"/>
    </location>
</feature>
<dbReference type="Pfam" id="PF00314">
    <property type="entry name" value="Thaumatin"/>
    <property type="match status" value="1"/>
</dbReference>
<keyword evidence="2" id="KW-1133">Transmembrane helix</keyword>
<evidence type="ECO:0008006" key="6">
    <source>
        <dbReference type="Google" id="ProtNLM"/>
    </source>
</evidence>
<feature type="signal peptide" evidence="3">
    <location>
        <begin position="1"/>
        <end position="18"/>
    </location>
</feature>
<dbReference type="OrthoDB" id="430315at2759"/>
<dbReference type="SMART" id="SM00205">
    <property type="entry name" value="THN"/>
    <property type="match status" value="1"/>
</dbReference>
<dbReference type="PRINTS" id="PR00347">
    <property type="entry name" value="THAUMATIN"/>
</dbReference>
<dbReference type="Gene3D" id="2.60.110.10">
    <property type="entry name" value="Thaumatin"/>
    <property type="match status" value="1"/>
</dbReference>
<evidence type="ECO:0000313" key="5">
    <source>
        <dbReference type="Proteomes" id="UP000777482"/>
    </source>
</evidence>
<accession>A0A9P6W856</accession>
<dbReference type="PANTHER" id="PTHR31048">
    <property type="entry name" value="OS03G0233200 PROTEIN"/>
    <property type="match status" value="1"/>
</dbReference>
<keyword evidence="5" id="KW-1185">Reference proteome</keyword>
<feature type="chain" id="PRO_5040239119" description="Osmotin, thaumatin-like protein" evidence="3">
    <location>
        <begin position="19"/>
        <end position="423"/>
    </location>
</feature>
<evidence type="ECO:0000313" key="4">
    <source>
        <dbReference type="EMBL" id="KAG0665182.1"/>
    </source>
</evidence>
<reference evidence="4 5" key="1">
    <citation type="submission" date="2020-11" db="EMBL/GenBank/DDBJ databases">
        <title>Kefir isolates.</title>
        <authorList>
            <person name="Marcisauskas S."/>
            <person name="Kim Y."/>
            <person name="Blasche S."/>
        </authorList>
    </citation>
    <scope>NUCLEOTIDE SEQUENCE [LARGE SCALE GENOMIC DNA]</scope>
    <source>
        <strain evidence="4 5">KR</strain>
    </source>
</reference>
<dbReference type="InterPro" id="IPR037176">
    <property type="entry name" value="Osmotin/thaumatin-like_sf"/>
</dbReference>
<dbReference type="PROSITE" id="PS51367">
    <property type="entry name" value="THAUMATIN_2"/>
    <property type="match status" value="1"/>
</dbReference>
<dbReference type="Proteomes" id="UP000777482">
    <property type="component" value="Unassembled WGS sequence"/>
</dbReference>
<keyword evidence="3" id="KW-0732">Signal</keyword>
<dbReference type="AlphaFoldDB" id="A0A9P6W856"/>
<evidence type="ECO:0000256" key="3">
    <source>
        <dbReference type="SAM" id="SignalP"/>
    </source>
</evidence>
<evidence type="ECO:0000256" key="2">
    <source>
        <dbReference type="SAM" id="Phobius"/>
    </source>
</evidence>
<keyword evidence="2" id="KW-0812">Transmembrane</keyword>
<dbReference type="InterPro" id="IPR001938">
    <property type="entry name" value="Thaumatin"/>
</dbReference>
<feature type="transmembrane region" description="Helical" evidence="2">
    <location>
        <begin position="333"/>
        <end position="356"/>
    </location>
</feature>
<organism evidence="4 5">
    <name type="scientific">Rhodotorula mucilaginosa</name>
    <name type="common">Yeast</name>
    <name type="synonym">Rhodotorula rubra</name>
    <dbReference type="NCBI Taxonomy" id="5537"/>
    <lineage>
        <taxon>Eukaryota</taxon>
        <taxon>Fungi</taxon>
        <taxon>Dikarya</taxon>
        <taxon>Basidiomycota</taxon>
        <taxon>Pucciniomycotina</taxon>
        <taxon>Microbotryomycetes</taxon>
        <taxon>Sporidiobolales</taxon>
        <taxon>Sporidiobolaceae</taxon>
        <taxon>Rhodotorula</taxon>
    </lineage>
</organism>
<name>A0A9P6W856_RHOMI</name>